<dbReference type="RefSeq" id="WP_066626101.1">
    <property type="nucleotide sequence ID" value="NZ_JBHSYQ010000009.1"/>
</dbReference>
<evidence type="ECO:0000313" key="1">
    <source>
        <dbReference type="EMBL" id="MFC6999050.1"/>
    </source>
</evidence>
<gene>
    <name evidence="1" type="ORF">ACFQHR_15530</name>
</gene>
<sequence>MEKQYYIIELQLDYQVKYLIWFLDEVDGLVTDPATEELRLQNFNKKEDLLEFTQKAGIAIEEEVSAKYDLDLLNDWLKNPTGLIDCQDFLNTWNLFTDVTTTLGIEFNGNKNEEARNLVYDKLFFGNNFPAITPEGKEYIPQWTKKEIAILADIMNEGVAILRKNLQ</sequence>
<dbReference type="EMBL" id="JBHSYQ010000009">
    <property type="protein sequence ID" value="MFC6999050.1"/>
    <property type="molecule type" value="Genomic_DNA"/>
</dbReference>
<proteinExistence type="predicted"/>
<organism evidence="1 2">
    <name type="scientific">Rufibacter roseus</name>
    <dbReference type="NCBI Taxonomy" id="1567108"/>
    <lineage>
        <taxon>Bacteria</taxon>
        <taxon>Pseudomonadati</taxon>
        <taxon>Bacteroidota</taxon>
        <taxon>Cytophagia</taxon>
        <taxon>Cytophagales</taxon>
        <taxon>Hymenobacteraceae</taxon>
        <taxon>Rufibacter</taxon>
    </lineage>
</organism>
<evidence type="ECO:0000313" key="2">
    <source>
        <dbReference type="Proteomes" id="UP001596405"/>
    </source>
</evidence>
<protein>
    <submittedName>
        <fullName evidence="1">Uncharacterized protein</fullName>
    </submittedName>
</protein>
<name>A0ABW2DMV9_9BACT</name>
<keyword evidence="2" id="KW-1185">Reference proteome</keyword>
<accession>A0ABW2DMV9</accession>
<reference evidence="2" key="1">
    <citation type="journal article" date="2019" name="Int. J. Syst. Evol. Microbiol.">
        <title>The Global Catalogue of Microorganisms (GCM) 10K type strain sequencing project: providing services to taxonomists for standard genome sequencing and annotation.</title>
        <authorList>
            <consortium name="The Broad Institute Genomics Platform"/>
            <consortium name="The Broad Institute Genome Sequencing Center for Infectious Disease"/>
            <person name="Wu L."/>
            <person name="Ma J."/>
        </authorList>
    </citation>
    <scope>NUCLEOTIDE SEQUENCE [LARGE SCALE GENOMIC DNA]</scope>
    <source>
        <strain evidence="2">CGMCC 4.7393</strain>
    </source>
</reference>
<comment type="caution">
    <text evidence="1">The sequence shown here is derived from an EMBL/GenBank/DDBJ whole genome shotgun (WGS) entry which is preliminary data.</text>
</comment>
<dbReference type="Proteomes" id="UP001596405">
    <property type="component" value="Unassembled WGS sequence"/>
</dbReference>